<evidence type="ECO:0000256" key="4">
    <source>
        <dbReference type="ARBA" id="ARBA00022970"/>
    </source>
</evidence>
<evidence type="ECO:0000313" key="9">
    <source>
        <dbReference type="EMBL" id="KAE9462490.1"/>
    </source>
</evidence>
<feature type="transmembrane region" description="Helical" evidence="7">
    <location>
        <begin position="156"/>
        <end position="180"/>
    </location>
</feature>
<keyword evidence="3 7" id="KW-0812">Transmembrane</keyword>
<feature type="transmembrane region" description="Helical" evidence="7">
    <location>
        <begin position="266"/>
        <end position="287"/>
    </location>
</feature>
<feature type="non-terminal residue" evidence="9">
    <location>
        <position position="1"/>
    </location>
</feature>
<feature type="transmembrane region" description="Helical" evidence="7">
    <location>
        <begin position="127"/>
        <end position="144"/>
    </location>
</feature>
<dbReference type="GO" id="GO:0006865">
    <property type="term" value="P:amino acid transport"/>
    <property type="evidence" value="ECO:0007669"/>
    <property type="project" value="UniProtKB-KW"/>
</dbReference>
<comment type="caution">
    <text evidence="9">The sequence shown here is derived from an EMBL/GenBank/DDBJ whole genome shotgun (WGS) entry which is preliminary data.</text>
</comment>
<dbReference type="InterPro" id="IPR013057">
    <property type="entry name" value="AA_transpt_TM"/>
</dbReference>
<dbReference type="EMBL" id="QEFC01000696">
    <property type="protein sequence ID" value="KAE9462490.1"/>
    <property type="molecule type" value="Genomic_DNA"/>
</dbReference>
<organism evidence="9 10">
    <name type="scientific">Rhododendron williamsianum</name>
    <dbReference type="NCBI Taxonomy" id="262921"/>
    <lineage>
        <taxon>Eukaryota</taxon>
        <taxon>Viridiplantae</taxon>
        <taxon>Streptophyta</taxon>
        <taxon>Embryophyta</taxon>
        <taxon>Tracheophyta</taxon>
        <taxon>Spermatophyta</taxon>
        <taxon>Magnoliopsida</taxon>
        <taxon>eudicotyledons</taxon>
        <taxon>Gunneridae</taxon>
        <taxon>Pentapetalae</taxon>
        <taxon>asterids</taxon>
        <taxon>Ericales</taxon>
        <taxon>Ericaceae</taxon>
        <taxon>Ericoideae</taxon>
        <taxon>Rhodoreae</taxon>
        <taxon>Rhododendron</taxon>
    </lineage>
</organism>
<dbReference type="AlphaFoldDB" id="A0A6A4LWR9"/>
<dbReference type="OrthoDB" id="655540at2759"/>
<evidence type="ECO:0000256" key="1">
    <source>
        <dbReference type="ARBA" id="ARBA00004370"/>
    </source>
</evidence>
<proteinExistence type="predicted"/>
<keyword evidence="5 7" id="KW-1133">Transmembrane helix</keyword>
<evidence type="ECO:0000259" key="8">
    <source>
        <dbReference type="Pfam" id="PF01490"/>
    </source>
</evidence>
<evidence type="ECO:0000256" key="6">
    <source>
        <dbReference type="ARBA" id="ARBA00023136"/>
    </source>
</evidence>
<protein>
    <recommendedName>
        <fullName evidence="8">Amino acid transporter transmembrane domain-containing protein</fullName>
    </recommendedName>
</protein>
<dbReference type="Proteomes" id="UP000428333">
    <property type="component" value="Linkage Group LG03"/>
</dbReference>
<keyword evidence="2" id="KW-0813">Transport</keyword>
<evidence type="ECO:0000256" key="2">
    <source>
        <dbReference type="ARBA" id="ARBA00022448"/>
    </source>
</evidence>
<gene>
    <name evidence="9" type="ORF">C3L33_05586</name>
</gene>
<keyword evidence="10" id="KW-1185">Reference proteome</keyword>
<feature type="transmembrane region" description="Helical" evidence="7">
    <location>
        <begin position="49"/>
        <end position="69"/>
    </location>
</feature>
<evidence type="ECO:0000313" key="10">
    <source>
        <dbReference type="Proteomes" id="UP000428333"/>
    </source>
</evidence>
<evidence type="ECO:0000256" key="3">
    <source>
        <dbReference type="ARBA" id="ARBA00022692"/>
    </source>
</evidence>
<feature type="transmembrane region" description="Helical" evidence="7">
    <location>
        <begin position="240"/>
        <end position="260"/>
    </location>
</feature>
<comment type="subcellular location">
    <subcellularLocation>
        <location evidence="1">Membrane</location>
    </subcellularLocation>
</comment>
<feature type="transmembrane region" description="Helical" evidence="7">
    <location>
        <begin position="294"/>
        <end position="317"/>
    </location>
</feature>
<dbReference type="PANTHER" id="PTHR48017">
    <property type="entry name" value="OS05G0424000 PROTEIN-RELATED"/>
    <property type="match status" value="1"/>
</dbReference>
<keyword evidence="4" id="KW-0029">Amino-acid transport</keyword>
<feature type="domain" description="Amino acid transporter transmembrane" evidence="8">
    <location>
        <begin position="105"/>
        <end position="289"/>
    </location>
</feature>
<feature type="transmembrane region" description="Helical" evidence="7">
    <location>
        <begin position="200"/>
        <end position="220"/>
    </location>
</feature>
<name>A0A6A4LWR9_9ERIC</name>
<keyword evidence="6 7" id="KW-0472">Membrane</keyword>
<dbReference type="Pfam" id="PF01490">
    <property type="entry name" value="Aa_trans"/>
    <property type="match status" value="1"/>
</dbReference>
<sequence>RLAKPNPPPPNRSFRLLHGPPYPSLHGFESLDPTYPDIAATAFGKKGRITASIFIILELYLVATGLLILEGDNLHKLSPDFALKLGNLTGDFIAYHCCGGFLVGTTKDVGFHGKGTLVNFKGLPTALSLYTFCYGAHAMFPTIYNSMRKKSQFPKVLLLSFITCTITYVAMAILGYLIYGHNVQSQVTLNLPKEKISSKVAIYTILAGPIAKYALTIMPISTAIESCLPTKYQENKPISILIKILLLISTMVWAILFPSFESVTSLSGAGLIILVSFLLPCVCYLKIFGIYRHFGYELAGISGIIVLAVLVGGWGLIRRLLILSRKLREAC</sequence>
<reference evidence="9 10" key="1">
    <citation type="journal article" date="2019" name="Genome Biol. Evol.">
        <title>The Rhododendron genome and chromosomal organization provide insight into shared whole-genome duplications across the heath family (Ericaceae).</title>
        <authorList>
            <person name="Soza V.L."/>
            <person name="Lindsley D."/>
            <person name="Waalkes A."/>
            <person name="Ramage E."/>
            <person name="Patwardhan R.P."/>
            <person name="Burton J.N."/>
            <person name="Adey A."/>
            <person name="Kumar A."/>
            <person name="Qiu R."/>
            <person name="Shendure J."/>
            <person name="Hall B."/>
        </authorList>
    </citation>
    <scope>NUCLEOTIDE SEQUENCE [LARGE SCALE GENOMIC DNA]</scope>
    <source>
        <strain evidence="9">RSF 1966-606</strain>
    </source>
</reference>
<accession>A0A6A4LWR9</accession>
<evidence type="ECO:0000256" key="7">
    <source>
        <dbReference type="SAM" id="Phobius"/>
    </source>
</evidence>
<dbReference type="GO" id="GO:0016020">
    <property type="term" value="C:membrane"/>
    <property type="evidence" value="ECO:0007669"/>
    <property type="project" value="UniProtKB-SubCell"/>
</dbReference>
<evidence type="ECO:0000256" key="5">
    <source>
        <dbReference type="ARBA" id="ARBA00022989"/>
    </source>
</evidence>